<keyword evidence="3 6" id="KW-0812">Transmembrane</keyword>
<comment type="subcellular location">
    <subcellularLocation>
        <location evidence="1">Membrane</location>
        <topology evidence="1">Multi-pass membrane protein</topology>
    </subcellularLocation>
</comment>
<dbReference type="PRINTS" id="PR00176">
    <property type="entry name" value="NANEUSMPORT"/>
</dbReference>
<dbReference type="PANTHER" id="PTHR11616">
    <property type="entry name" value="SODIUM/CHLORIDE DEPENDENT TRANSPORTER"/>
    <property type="match status" value="1"/>
</dbReference>
<dbReference type="SUPFAM" id="SSF161070">
    <property type="entry name" value="SNF-like"/>
    <property type="match status" value="1"/>
</dbReference>
<feature type="transmembrane region" description="Helical" evidence="6">
    <location>
        <begin position="383"/>
        <end position="406"/>
    </location>
</feature>
<evidence type="ECO:0000256" key="5">
    <source>
        <dbReference type="ARBA" id="ARBA00023136"/>
    </source>
</evidence>
<name>A0ABY7E068_MYAAR</name>
<protein>
    <submittedName>
        <fullName evidence="7">INE-like protein</fullName>
    </submittedName>
</protein>
<dbReference type="InterPro" id="IPR000175">
    <property type="entry name" value="Na/ntran_symport"/>
</dbReference>
<evidence type="ECO:0000256" key="1">
    <source>
        <dbReference type="ARBA" id="ARBA00004141"/>
    </source>
</evidence>
<accession>A0ABY7E068</accession>
<evidence type="ECO:0000256" key="6">
    <source>
        <dbReference type="SAM" id="Phobius"/>
    </source>
</evidence>
<dbReference type="PROSITE" id="PS50267">
    <property type="entry name" value="NA_NEUROTRAN_SYMP_3"/>
    <property type="match status" value="1"/>
</dbReference>
<feature type="transmembrane region" description="Helical" evidence="6">
    <location>
        <begin position="261"/>
        <end position="284"/>
    </location>
</feature>
<feature type="transmembrane region" description="Helical" evidence="6">
    <location>
        <begin position="349"/>
        <end position="371"/>
    </location>
</feature>
<evidence type="ECO:0000256" key="4">
    <source>
        <dbReference type="ARBA" id="ARBA00022989"/>
    </source>
</evidence>
<dbReference type="InterPro" id="IPR037272">
    <property type="entry name" value="SNS_sf"/>
</dbReference>
<feature type="transmembrane region" description="Helical" evidence="6">
    <location>
        <begin position="319"/>
        <end position="337"/>
    </location>
</feature>
<dbReference type="PROSITE" id="PS00754">
    <property type="entry name" value="NA_NEUROTRAN_SYMP_2"/>
    <property type="match status" value="1"/>
</dbReference>
<gene>
    <name evidence="7" type="ORF">MAR_009207</name>
</gene>
<dbReference type="Proteomes" id="UP001164746">
    <property type="component" value="Chromosome 4"/>
</dbReference>
<keyword evidence="4 6" id="KW-1133">Transmembrane helix</keyword>
<reference evidence="7" key="1">
    <citation type="submission" date="2022-11" db="EMBL/GenBank/DDBJ databases">
        <title>Centuries of genome instability and evolution in soft-shell clam transmissible cancer (bioRxiv).</title>
        <authorList>
            <person name="Hart S.F.M."/>
            <person name="Yonemitsu M.A."/>
            <person name="Giersch R.M."/>
            <person name="Beal B.F."/>
            <person name="Arriagada G."/>
            <person name="Davis B.W."/>
            <person name="Ostrander E.A."/>
            <person name="Goff S.P."/>
            <person name="Metzger M.J."/>
        </authorList>
    </citation>
    <scope>NUCLEOTIDE SEQUENCE</scope>
    <source>
        <strain evidence="7">MELC-2E11</strain>
        <tissue evidence="7">Siphon/mantle</tissue>
    </source>
</reference>
<keyword evidence="2" id="KW-0813">Transport</keyword>
<evidence type="ECO:0000256" key="3">
    <source>
        <dbReference type="ARBA" id="ARBA00022692"/>
    </source>
</evidence>
<evidence type="ECO:0000313" key="8">
    <source>
        <dbReference type="Proteomes" id="UP001164746"/>
    </source>
</evidence>
<keyword evidence="5 6" id="KW-0472">Membrane</keyword>
<keyword evidence="8" id="KW-1185">Reference proteome</keyword>
<feature type="transmembrane region" description="Helical" evidence="6">
    <location>
        <begin position="215"/>
        <end position="241"/>
    </location>
</feature>
<feature type="transmembrane region" description="Helical" evidence="6">
    <location>
        <begin position="153"/>
        <end position="172"/>
    </location>
</feature>
<sequence>MVEGREKWSRNVEYLLATAGYAVGLGNVWRFPYLGVPTPVSHYAGPVWDPSALHGDGGGPVDTAGANRGYQQALPFFQSSFTSTLPWADCNHDWNSEHCFDGANKTILDPITNATIIVSRSNDSLSPSEDFFEQRVLEKTSGIDEPGALRWDLSLILLMCWILVYFCIWKGPRFTGKVWVAAAAQTFNSLGIAFGGIITMSSYNSKSHRILKDVLVIGIVDALTCILAGLAIFSILGYLAYNQGMDVEDVIKEGPGLVFVIYPAAFTSMPVSQLISVLFFLMLVTLGIDSQFASVEVIVTTIQDHFGLQVKKYLRRKEILVLVVCIVSYLCGLPNVTQGGIYFFQLIDYYAAAMSLMYLAFFEGIWIFSLVQYKPFSMAGYEYPTWATVLGWLLAAMSIVCIPAGMVHTVISTKGNSLWEKFRNSLKPLDEPEEESLHMNSVQNVKFLSENDHLTNGTALFNHTGDNVYPQLDSGVEPLNYRKSKKWEDKATTLGKTEKRVDKATTLGKTEKWEDKATTLGKTEKWVDKATTLGKTEKWVDKATTLGKTEKWVDKATTLGKTEKWEDKATTLGKTEKWVDKATTLGKTEKWVDKATTLGKTEKWD</sequence>
<dbReference type="PANTHER" id="PTHR11616:SF303">
    <property type="entry name" value="SODIUM- AND CHLORIDE-DEPENDENT GABA TRANSPORTER INE"/>
    <property type="match status" value="1"/>
</dbReference>
<evidence type="ECO:0000256" key="2">
    <source>
        <dbReference type="ARBA" id="ARBA00022448"/>
    </source>
</evidence>
<dbReference type="EMBL" id="CP111015">
    <property type="protein sequence ID" value="WAR02649.1"/>
    <property type="molecule type" value="Genomic_DNA"/>
</dbReference>
<feature type="transmembrane region" description="Helical" evidence="6">
    <location>
        <begin position="178"/>
        <end position="203"/>
    </location>
</feature>
<organism evidence="7 8">
    <name type="scientific">Mya arenaria</name>
    <name type="common">Soft-shell clam</name>
    <dbReference type="NCBI Taxonomy" id="6604"/>
    <lineage>
        <taxon>Eukaryota</taxon>
        <taxon>Metazoa</taxon>
        <taxon>Spiralia</taxon>
        <taxon>Lophotrochozoa</taxon>
        <taxon>Mollusca</taxon>
        <taxon>Bivalvia</taxon>
        <taxon>Autobranchia</taxon>
        <taxon>Heteroconchia</taxon>
        <taxon>Euheterodonta</taxon>
        <taxon>Imparidentia</taxon>
        <taxon>Neoheterodontei</taxon>
        <taxon>Myida</taxon>
        <taxon>Myoidea</taxon>
        <taxon>Myidae</taxon>
        <taxon>Mya</taxon>
    </lineage>
</organism>
<proteinExistence type="predicted"/>
<evidence type="ECO:0000313" key="7">
    <source>
        <dbReference type="EMBL" id="WAR02649.1"/>
    </source>
</evidence>
<dbReference type="Pfam" id="PF00209">
    <property type="entry name" value="SNF"/>
    <property type="match status" value="2"/>
</dbReference>